<accession>A0A7I4ER65</accession>
<reference evidence="1 2" key="1">
    <citation type="journal article" date="2008" name="Science">
        <title>The Physcomitrella genome reveals evolutionary insights into the conquest of land by plants.</title>
        <authorList>
            <person name="Rensing S."/>
            <person name="Lang D."/>
            <person name="Zimmer A."/>
            <person name="Terry A."/>
            <person name="Salamov A."/>
            <person name="Shapiro H."/>
            <person name="Nishiyama T."/>
            <person name="Perroud P.-F."/>
            <person name="Lindquist E."/>
            <person name="Kamisugi Y."/>
            <person name="Tanahashi T."/>
            <person name="Sakakibara K."/>
            <person name="Fujita T."/>
            <person name="Oishi K."/>
            <person name="Shin-I T."/>
            <person name="Kuroki Y."/>
            <person name="Toyoda A."/>
            <person name="Suzuki Y."/>
            <person name="Hashimoto A."/>
            <person name="Yamaguchi K."/>
            <person name="Sugano A."/>
            <person name="Kohara Y."/>
            <person name="Fujiyama A."/>
            <person name="Anterola A."/>
            <person name="Aoki S."/>
            <person name="Ashton N."/>
            <person name="Barbazuk W.B."/>
            <person name="Barker E."/>
            <person name="Bennetzen J."/>
            <person name="Bezanilla M."/>
            <person name="Blankenship R."/>
            <person name="Cho S.H."/>
            <person name="Dutcher S."/>
            <person name="Estelle M."/>
            <person name="Fawcett J.A."/>
            <person name="Gundlach H."/>
            <person name="Hanada K."/>
            <person name="Heyl A."/>
            <person name="Hicks K.A."/>
            <person name="Hugh J."/>
            <person name="Lohr M."/>
            <person name="Mayer K."/>
            <person name="Melkozernov A."/>
            <person name="Murata T."/>
            <person name="Nelson D."/>
            <person name="Pils B."/>
            <person name="Prigge M."/>
            <person name="Reiss B."/>
            <person name="Renner T."/>
            <person name="Rombauts S."/>
            <person name="Rushton P."/>
            <person name="Sanderfoot A."/>
            <person name="Schween G."/>
            <person name="Shiu S.-H."/>
            <person name="Stueber K."/>
            <person name="Theodoulou F.L."/>
            <person name="Tu H."/>
            <person name="Van de Peer Y."/>
            <person name="Verrier P.J."/>
            <person name="Waters E."/>
            <person name="Wood A."/>
            <person name="Yang L."/>
            <person name="Cove D."/>
            <person name="Cuming A."/>
            <person name="Hasebe M."/>
            <person name="Lucas S."/>
            <person name="Mishler D.B."/>
            <person name="Reski R."/>
            <person name="Grigoriev I."/>
            <person name="Quatrano R.S."/>
            <person name="Boore J.L."/>
        </authorList>
    </citation>
    <scope>NUCLEOTIDE SEQUENCE [LARGE SCALE GENOMIC DNA]</scope>
    <source>
        <strain evidence="1 2">cv. Gransden 2004</strain>
    </source>
</reference>
<dbReference type="Proteomes" id="UP000006727">
    <property type="component" value="Chromosome 9"/>
</dbReference>
<sequence length="51" mass="5829">MCLRKTKKQLPGRLIARYHPDEELLNIIIDALPPISQTFGLVIMGREIQPT</sequence>
<name>A0A7I4ER65_PHYPA</name>
<evidence type="ECO:0000313" key="1">
    <source>
        <dbReference type="EnsemblPlants" id="Pp3c9_820V3.2"/>
    </source>
</evidence>
<dbReference type="AlphaFoldDB" id="A0A7I4ER65"/>
<keyword evidence="2" id="KW-1185">Reference proteome</keyword>
<proteinExistence type="predicted"/>
<dbReference type="EMBL" id="ABEU02000009">
    <property type="status" value="NOT_ANNOTATED_CDS"/>
    <property type="molecule type" value="Genomic_DNA"/>
</dbReference>
<dbReference type="EnsemblPlants" id="Pp3c9_820V3.2">
    <property type="protein sequence ID" value="Pp3c9_820V3.2"/>
    <property type="gene ID" value="Pp3c9_820"/>
</dbReference>
<reference evidence="1" key="3">
    <citation type="submission" date="2020-12" db="UniProtKB">
        <authorList>
            <consortium name="EnsemblPlants"/>
        </authorList>
    </citation>
    <scope>IDENTIFICATION</scope>
</reference>
<evidence type="ECO:0000313" key="2">
    <source>
        <dbReference type="Proteomes" id="UP000006727"/>
    </source>
</evidence>
<reference evidence="1 2" key="2">
    <citation type="journal article" date="2018" name="Plant J.">
        <title>The Physcomitrella patens chromosome-scale assembly reveals moss genome structure and evolution.</title>
        <authorList>
            <person name="Lang D."/>
            <person name="Ullrich K.K."/>
            <person name="Murat F."/>
            <person name="Fuchs J."/>
            <person name="Jenkins J."/>
            <person name="Haas F.B."/>
            <person name="Piednoel M."/>
            <person name="Gundlach H."/>
            <person name="Van Bel M."/>
            <person name="Meyberg R."/>
            <person name="Vives C."/>
            <person name="Morata J."/>
            <person name="Symeonidi A."/>
            <person name="Hiss M."/>
            <person name="Muchero W."/>
            <person name="Kamisugi Y."/>
            <person name="Saleh O."/>
            <person name="Blanc G."/>
            <person name="Decker E.L."/>
            <person name="van Gessel N."/>
            <person name="Grimwood J."/>
            <person name="Hayes R.D."/>
            <person name="Graham S.W."/>
            <person name="Gunter L.E."/>
            <person name="McDaniel S.F."/>
            <person name="Hoernstein S.N.W."/>
            <person name="Larsson A."/>
            <person name="Li F.W."/>
            <person name="Perroud P.F."/>
            <person name="Phillips J."/>
            <person name="Ranjan P."/>
            <person name="Rokshar D.S."/>
            <person name="Rothfels C.J."/>
            <person name="Schneider L."/>
            <person name="Shu S."/>
            <person name="Stevenson D.W."/>
            <person name="Thummler F."/>
            <person name="Tillich M."/>
            <person name="Villarreal Aguilar J.C."/>
            <person name="Widiez T."/>
            <person name="Wong G.K."/>
            <person name="Wymore A."/>
            <person name="Zhang Y."/>
            <person name="Zimmer A.D."/>
            <person name="Quatrano R.S."/>
            <person name="Mayer K.F.X."/>
            <person name="Goodstein D."/>
            <person name="Casacuberta J.M."/>
            <person name="Vandepoele K."/>
            <person name="Reski R."/>
            <person name="Cuming A.C."/>
            <person name="Tuskan G.A."/>
            <person name="Maumus F."/>
            <person name="Salse J."/>
            <person name="Schmutz J."/>
            <person name="Rensing S.A."/>
        </authorList>
    </citation>
    <scope>NUCLEOTIDE SEQUENCE [LARGE SCALE GENOMIC DNA]</scope>
    <source>
        <strain evidence="1 2">cv. Gransden 2004</strain>
    </source>
</reference>
<dbReference type="Gramene" id="Pp3c9_820V3.2">
    <property type="protein sequence ID" value="Pp3c9_820V3.2"/>
    <property type="gene ID" value="Pp3c9_820"/>
</dbReference>
<organism evidence="1 2">
    <name type="scientific">Physcomitrium patens</name>
    <name type="common">Spreading-leaved earth moss</name>
    <name type="synonym">Physcomitrella patens</name>
    <dbReference type="NCBI Taxonomy" id="3218"/>
    <lineage>
        <taxon>Eukaryota</taxon>
        <taxon>Viridiplantae</taxon>
        <taxon>Streptophyta</taxon>
        <taxon>Embryophyta</taxon>
        <taxon>Bryophyta</taxon>
        <taxon>Bryophytina</taxon>
        <taxon>Bryopsida</taxon>
        <taxon>Funariidae</taxon>
        <taxon>Funariales</taxon>
        <taxon>Funariaceae</taxon>
        <taxon>Physcomitrium</taxon>
    </lineage>
</organism>
<protein>
    <submittedName>
        <fullName evidence="1">Uncharacterized protein</fullName>
    </submittedName>
</protein>